<protein>
    <submittedName>
        <fullName evidence="2">Uncharacterized protein</fullName>
    </submittedName>
</protein>
<evidence type="ECO:0000313" key="3">
    <source>
        <dbReference type="Proteomes" id="UP001268610"/>
    </source>
</evidence>
<evidence type="ECO:0000313" key="2">
    <source>
        <dbReference type="EMBL" id="MDR9774462.1"/>
    </source>
</evidence>
<dbReference type="RefSeq" id="WP_310855201.1">
    <property type="nucleotide sequence ID" value="NZ_JAVLSE010000001.1"/>
</dbReference>
<dbReference type="EMBL" id="JAVLSF010000009">
    <property type="protein sequence ID" value="MDR9774462.1"/>
    <property type="molecule type" value="Genomic_DNA"/>
</dbReference>
<gene>
    <name evidence="2" type="ORF">RJJ65_17680</name>
</gene>
<sequence>MLGEDEFTLLFTRRIWELSAEKGLPFGREPTEYAHAVARAYWMSRHKEGLTPEECADDDASYWPEAPYRP</sequence>
<organism evidence="2 3">
    <name type="scientific">Rhizobium hidalgonense</name>
    <dbReference type="NCBI Taxonomy" id="1538159"/>
    <lineage>
        <taxon>Bacteria</taxon>
        <taxon>Pseudomonadati</taxon>
        <taxon>Pseudomonadota</taxon>
        <taxon>Alphaproteobacteria</taxon>
        <taxon>Hyphomicrobiales</taxon>
        <taxon>Rhizobiaceae</taxon>
        <taxon>Rhizobium/Agrobacterium group</taxon>
        <taxon>Rhizobium</taxon>
    </lineage>
</organism>
<proteinExistence type="predicted"/>
<dbReference type="Proteomes" id="UP001268610">
    <property type="component" value="Unassembled WGS sequence"/>
</dbReference>
<name>A0AAJ2GW28_9HYPH</name>
<accession>A0AAJ2GW28</accession>
<comment type="caution">
    <text evidence="2">The sequence shown here is derived from an EMBL/GenBank/DDBJ whole genome shotgun (WGS) entry which is preliminary data.</text>
</comment>
<reference evidence="2" key="1">
    <citation type="submission" date="2023-04" db="EMBL/GenBank/DDBJ databases">
        <title>Genomic characterization of faba bean (Vicia faba) microsymbionts in Mexican soils.</title>
        <authorList>
            <person name="Rivera Orduna F.N."/>
            <person name="Guevara-Luna J."/>
            <person name="Yan J."/>
            <person name="Arroyo-Herrera I."/>
            <person name="Li Y."/>
            <person name="Vasquez-Murrieta M.S."/>
            <person name="Wang E.T."/>
        </authorList>
    </citation>
    <scope>NUCLEOTIDE SEQUENCE</scope>
    <source>
        <strain evidence="2">CH26</strain>
    </source>
</reference>
<dbReference type="AlphaFoldDB" id="A0AAJ2GW28"/>
<evidence type="ECO:0000256" key="1">
    <source>
        <dbReference type="SAM" id="MobiDB-lite"/>
    </source>
</evidence>
<feature type="region of interest" description="Disordered" evidence="1">
    <location>
        <begin position="51"/>
        <end position="70"/>
    </location>
</feature>